<dbReference type="InterPro" id="IPR050563">
    <property type="entry name" value="4-hydroxybenzoyl-CoA_TE"/>
</dbReference>
<dbReference type="CDD" id="cd00586">
    <property type="entry name" value="4HBT"/>
    <property type="match status" value="1"/>
</dbReference>
<sequence>MLCHTTKCRVIYGDTDHRGIACHANYLRWFEIGRTEMFRSLSLTYKEVERKGLFLPVARACCDFISPARYDDLLSIETRLDPTFKAGVRFDYRVTVDGENRVSATGFTRHACVNAHGKVVRPPAFIRKIIQTASKEI</sequence>
<proteinExistence type="inferred from homology"/>
<dbReference type="InterPro" id="IPR029069">
    <property type="entry name" value="HotDog_dom_sf"/>
</dbReference>
<dbReference type="EMBL" id="CAACVI010000023">
    <property type="protein sequence ID" value="VEN74247.1"/>
    <property type="molecule type" value="Genomic_DNA"/>
</dbReference>
<protein>
    <submittedName>
        <fullName evidence="3">Thioesterase</fullName>
    </submittedName>
</protein>
<dbReference type="InterPro" id="IPR006684">
    <property type="entry name" value="YbgC/YbaW"/>
</dbReference>
<evidence type="ECO:0000256" key="2">
    <source>
        <dbReference type="ARBA" id="ARBA00022801"/>
    </source>
</evidence>
<evidence type="ECO:0000256" key="1">
    <source>
        <dbReference type="ARBA" id="ARBA00005953"/>
    </source>
</evidence>
<evidence type="ECO:0000313" key="3">
    <source>
        <dbReference type="EMBL" id="VEN74247.1"/>
    </source>
</evidence>
<organism evidence="3">
    <name type="scientific">uncultured Desulfobacteraceae bacterium</name>
    <dbReference type="NCBI Taxonomy" id="218296"/>
    <lineage>
        <taxon>Bacteria</taxon>
        <taxon>Pseudomonadati</taxon>
        <taxon>Thermodesulfobacteriota</taxon>
        <taxon>Desulfobacteria</taxon>
        <taxon>Desulfobacterales</taxon>
        <taxon>Desulfobacteraceae</taxon>
        <taxon>environmental samples</taxon>
    </lineage>
</organism>
<comment type="similarity">
    <text evidence="1">Belongs to the 4-hydroxybenzoyl-CoA thioesterase family.</text>
</comment>
<gene>
    <name evidence="3" type="ORF">EPICR_30182</name>
</gene>
<reference evidence="3" key="1">
    <citation type="submission" date="2019-01" db="EMBL/GenBank/DDBJ databases">
        <authorList>
            <consortium name="Genoscope - CEA"/>
            <person name="William W."/>
        </authorList>
    </citation>
    <scope>NUCLEOTIDE SEQUENCE</scope>
    <source>
        <strain evidence="3">CR-1</strain>
    </source>
</reference>
<dbReference type="Pfam" id="PF13279">
    <property type="entry name" value="4HBT_2"/>
    <property type="match status" value="1"/>
</dbReference>
<accession>A0A484HHP4</accession>
<dbReference type="NCBIfam" id="TIGR00051">
    <property type="entry name" value="YbgC/FadM family acyl-CoA thioesterase"/>
    <property type="match status" value="1"/>
</dbReference>
<dbReference type="GO" id="GO:0047617">
    <property type="term" value="F:fatty acyl-CoA hydrolase activity"/>
    <property type="evidence" value="ECO:0007669"/>
    <property type="project" value="TreeGrafter"/>
</dbReference>
<dbReference type="AlphaFoldDB" id="A0A484HHP4"/>
<keyword evidence="2" id="KW-0378">Hydrolase</keyword>
<name>A0A484HHP4_9BACT</name>
<dbReference type="Gene3D" id="3.10.129.10">
    <property type="entry name" value="Hotdog Thioesterase"/>
    <property type="match status" value="1"/>
</dbReference>
<dbReference type="PIRSF" id="PIRSF003230">
    <property type="entry name" value="YbgC"/>
    <property type="match status" value="1"/>
</dbReference>
<dbReference type="PANTHER" id="PTHR31793">
    <property type="entry name" value="4-HYDROXYBENZOYL-COA THIOESTERASE FAMILY MEMBER"/>
    <property type="match status" value="1"/>
</dbReference>
<dbReference type="SUPFAM" id="SSF54637">
    <property type="entry name" value="Thioesterase/thiol ester dehydrase-isomerase"/>
    <property type="match status" value="1"/>
</dbReference>
<dbReference type="PANTHER" id="PTHR31793:SF27">
    <property type="entry name" value="NOVEL THIOESTERASE SUPERFAMILY DOMAIN AND SAPOSIN A-TYPE DOMAIN CONTAINING PROTEIN (0610012H03RIK)"/>
    <property type="match status" value="1"/>
</dbReference>